<dbReference type="AlphaFoldDB" id="A0A2U1JD40"/>
<dbReference type="GO" id="GO:0048026">
    <property type="term" value="P:positive regulation of mRNA splicing, via spliceosome"/>
    <property type="evidence" value="ECO:0007669"/>
    <property type="project" value="TreeGrafter"/>
</dbReference>
<dbReference type="SMART" id="SM00360">
    <property type="entry name" value="RRM"/>
    <property type="match status" value="2"/>
</dbReference>
<gene>
    <name evidence="12" type="ORF">BB558_000925</name>
</gene>
<dbReference type="GO" id="GO:0006397">
    <property type="term" value="P:mRNA processing"/>
    <property type="evidence" value="ECO:0007669"/>
    <property type="project" value="UniProtKB-KW"/>
</dbReference>
<dbReference type="InterPro" id="IPR034158">
    <property type="entry name" value="SF3B4_RRM1"/>
</dbReference>
<dbReference type="PANTHER" id="PTHR48030:SF3">
    <property type="entry name" value="SPLICING FACTOR 3B SUBUNIT 4"/>
    <property type="match status" value="1"/>
</dbReference>
<evidence type="ECO:0000313" key="13">
    <source>
        <dbReference type="Proteomes" id="UP000245591"/>
    </source>
</evidence>
<dbReference type="GO" id="GO:0005686">
    <property type="term" value="C:U2 snRNP"/>
    <property type="evidence" value="ECO:0007669"/>
    <property type="project" value="TreeGrafter"/>
</dbReference>
<evidence type="ECO:0000256" key="2">
    <source>
        <dbReference type="ARBA" id="ARBA00008363"/>
    </source>
</evidence>
<dbReference type="InterPro" id="IPR052084">
    <property type="entry name" value="SF3B4_spliceosome_assoc"/>
</dbReference>
<dbReference type="Gene3D" id="3.30.70.330">
    <property type="match status" value="2"/>
</dbReference>
<evidence type="ECO:0000256" key="1">
    <source>
        <dbReference type="ARBA" id="ARBA00004123"/>
    </source>
</evidence>
<dbReference type="GO" id="GO:0008380">
    <property type="term" value="P:RNA splicing"/>
    <property type="evidence" value="ECO:0007669"/>
    <property type="project" value="UniProtKB-KW"/>
</dbReference>
<evidence type="ECO:0000259" key="11">
    <source>
        <dbReference type="PROSITE" id="PS50102"/>
    </source>
</evidence>
<comment type="subcellular location">
    <subcellularLocation>
        <location evidence="1">Nucleus</location>
    </subcellularLocation>
</comment>
<evidence type="ECO:0000256" key="7">
    <source>
        <dbReference type="ARBA" id="ARBA00023187"/>
    </source>
</evidence>
<keyword evidence="5" id="KW-0677">Repeat</keyword>
<protein>
    <recommendedName>
        <fullName evidence="9">Splicing factor 3B subunit 4</fullName>
    </recommendedName>
</protein>
<evidence type="ECO:0000256" key="3">
    <source>
        <dbReference type="ARBA" id="ARBA00022664"/>
    </source>
</evidence>
<dbReference type="GO" id="GO:0003723">
    <property type="term" value="F:RNA binding"/>
    <property type="evidence" value="ECO:0007669"/>
    <property type="project" value="UniProtKB-UniRule"/>
</dbReference>
<evidence type="ECO:0000256" key="4">
    <source>
        <dbReference type="ARBA" id="ARBA00022728"/>
    </source>
</evidence>
<dbReference type="GO" id="GO:0005730">
    <property type="term" value="C:nucleolus"/>
    <property type="evidence" value="ECO:0007669"/>
    <property type="project" value="TreeGrafter"/>
</dbReference>
<accession>A0A2U1JD40</accession>
<dbReference type="CDD" id="cd12335">
    <property type="entry name" value="RRM2_SF3B4"/>
    <property type="match status" value="1"/>
</dbReference>
<dbReference type="PANTHER" id="PTHR48030">
    <property type="entry name" value="SPLICING FACTOR 3B SUBUNIT 4"/>
    <property type="match status" value="1"/>
</dbReference>
<keyword evidence="3" id="KW-0507">mRNA processing</keyword>
<keyword evidence="4" id="KW-0747">Spliceosome</keyword>
<dbReference type="FunFam" id="3.30.70.330:FF:000121">
    <property type="entry name" value="Splicing factor 3b subunit 4"/>
    <property type="match status" value="1"/>
</dbReference>
<dbReference type="Proteomes" id="UP000245591">
    <property type="component" value="Unassembled WGS sequence"/>
</dbReference>
<proteinExistence type="inferred from homology"/>
<keyword evidence="6 10" id="KW-0694">RNA-binding</keyword>
<comment type="caution">
    <text evidence="12">The sequence shown here is derived from an EMBL/GenBank/DDBJ whole genome shotgun (WGS) entry which is preliminary data.</text>
</comment>
<evidence type="ECO:0000256" key="5">
    <source>
        <dbReference type="ARBA" id="ARBA00022737"/>
    </source>
</evidence>
<dbReference type="Pfam" id="PF00076">
    <property type="entry name" value="RRM_1"/>
    <property type="match status" value="2"/>
</dbReference>
<dbReference type="InterPro" id="IPR000504">
    <property type="entry name" value="RRM_dom"/>
</dbReference>
<dbReference type="InterPro" id="IPR035979">
    <property type="entry name" value="RBD_domain_sf"/>
</dbReference>
<evidence type="ECO:0000256" key="9">
    <source>
        <dbReference type="ARBA" id="ARBA00070533"/>
    </source>
</evidence>
<organism evidence="12 13">
    <name type="scientific">Smittium angustum</name>
    <dbReference type="NCBI Taxonomy" id="133377"/>
    <lineage>
        <taxon>Eukaryota</taxon>
        <taxon>Fungi</taxon>
        <taxon>Fungi incertae sedis</taxon>
        <taxon>Zoopagomycota</taxon>
        <taxon>Kickxellomycotina</taxon>
        <taxon>Harpellomycetes</taxon>
        <taxon>Harpellales</taxon>
        <taxon>Legeriomycetaceae</taxon>
        <taxon>Smittium</taxon>
    </lineage>
</organism>
<dbReference type="FunFam" id="3.30.70.330:FF:000059">
    <property type="entry name" value="splicing factor 3B subunit 4"/>
    <property type="match status" value="1"/>
</dbReference>
<evidence type="ECO:0000256" key="10">
    <source>
        <dbReference type="PROSITE-ProRule" id="PRU00176"/>
    </source>
</evidence>
<reference evidence="12 13" key="1">
    <citation type="journal article" date="2018" name="MBio">
        <title>Comparative Genomics Reveals the Core Gene Toolbox for the Fungus-Insect Symbiosis.</title>
        <authorList>
            <person name="Wang Y."/>
            <person name="Stata M."/>
            <person name="Wang W."/>
            <person name="Stajich J.E."/>
            <person name="White M.M."/>
            <person name="Moncalvo J.M."/>
        </authorList>
    </citation>
    <scope>NUCLEOTIDE SEQUENCE [LARGE SCALE GENOMIC DNA]</scope>
    <source>
        <strain evidence="12 13">AUS-126-30</strain>
    </source>
</reference>
<dbReference type="InterPro" id="IPR034159">
    <property type="entry name" value="SF3B4_RRM2"/>
</dbReference>
<keyword evidence="8" id="KW-0539">Nucleus</keyword>
<name>A0A2U1JD40_SMIAN</name>
<dbReference type="EMBL" id="MBFU01000044">
    <property type="protein sequence ID" value="PWA02929.1"/>
    <property type="molecule type" value="Genomic_DNA"/>
</dbReference>
<keyword evidence="13" id="KW-1185">Reference proteome</keyword>
<dbReference type="InterPro" id="IPR012677">
    <property type="entry name" value="Nucleotide-bd_a/b_plait_sf"/>
</dbReference>
<evidence type="ECO:0000256" key="8">
    <source>
        <dbReference type="ARBA" id="ARBA00023242"/>
    </source>
</evidence>
<evidence type="ECO:0000256" key="6">
    <source>
        <dbReference type="ARBA" id="ARBA00022884"/>
    </source>
</evidence>
<dbReference type="GO" id="GO:0071011">
    <property type="term" value="C:precatalytic spliceosome"/>
    <property type="evidence" value="ECO:0007669"/>
    <property type="project" value="TreeGrafter"/>
</dbReference>
<dbReference type="SUPFAM" id="SSF54928">
    <property type="entry name" value="RNA-binding domain, RBD"/>
    <property type="match status" value="1"/>
</dbReference>
<dbReference type="PROSITE" id="PS50102">
    <property type="entry name" value="RRM"/>
    <property type="match status" value="2"/>
</dbReference>
<feature type="domain" description="RRM" evidence="11">
    <location>
        <begin position="98"/>
        <end position="177"/>
    </location>
</feature>
<dbReference type="CDD" id="cd12334">
    <property type="entry name" value="RRM1_SF3B4"/>
    <property type="match status" value="1"/>
</dbReference>
<sequence>MSLQTERNQEATVYIGNLDERVTVSLLWELMVQAGPVVNVHLPKDRVSQQTQGYGFCEFQTEEDASYAVNIMNMVKLYGKPLRVNKALADKKPVDVGANLFVSNLDPDVDEKMLFDTFSSFGSIVITPRIARDTDTGNSKGYAFICFDSFEASDAAIEAMDGQYLANKIISVSYALKKDGKGERHGSAAERLLASQAKKTTDPLQNISANIPAPQFQHVNSHQFQSVIPQATGLMRPGMVPGMMPSQNPLDMVYIPPPNQQYPYQQYHQDPGYHPPCKNIYF</sequence>
<keyword evidence="7" id="KW-0508">mRNA splicing</keyword>
<evidence type="ECO:0000313" key="12">
    <source>
        <dbReference type="EMBL" id="PWA02929.1"/>
    </source>
</evidence>
<feature type="domain" description="RRM" evidence="11">
    <location>
        <begin position="11"/>
        <end position="89"/>
    </location>
</feature>
<comment type="similarity">
    <text evidence="2">Belongs to the SF3B4 family.</text>
</comment>